<accession>A0ABP6VSF4</accession>
<evidence type="ECO:0000313" key="3">
    <source>
        <dbReference type="EMBL" id="GAA3539069.1"/>
    </source>
</evidence>
<feature type="compositionally biased region" description="Basic and acidic residues" evidence="1">
    <location>
        <begin position="24"/>
        <end position="35"/>
    </location>
</feature>
<keyword evidence="2" id="KW-0732">Signal</keyword>
<proteinExistence type="predicted"/>
<feature type="region of interest" description="Disordered" evidence="1">
    <location>
        <begin position="23"/>
        <end position="56"/>
    </location>
</feature>
<sequence length="202" mass="21561">MTNSRGALSLATAALLLIAGTSCAKDDSEPSDPRSEPTASSSPSSTPTSPSDAATAAATETIANYYAVRNELRQDPTKPLSRLASVAISTELSTQQTLFKRERKQGLHQVGETKVVEVKVESVNLDNSDPQAGKVPTVQVDVCFDVSDVDVLDADGKSAVTPNRPDTGWIRYSVSNYEWDSDPDGAWRVASSQDIERTPCDA</sequence>
<organism evidence="3 4">
    <name type="scientific">Nocardioides daeguensis</name>
    <dbReference type="NCBI Taxonomy" id="908359"/>
    <lineage>
        <taxon>Bacteria</taxon>
        <taxon>Bacillati</taxon>
        <taxon>Actinomycetota</taxon>
        <taxon>Actinomycetes</taxon>
        <taxon>Propionibacteriales</taxon>
        <taxon>Nocardioidaceae</taxon>
        <taxon>Nocardioides</taxon>
    </lineage>
</organism>
<keyword evidence="4" id="KW-1185">Reference proteome</keyword>
<name>A0ABP6VSF4_9ACTN</name>
<dbReference type="PROSITE" id="PS51257">
    <property type="entry name" value="PROKAR_LIPOPROTEIN"/>
    <property type="match status" value="1"/>
</dbReference>
<feature type="signal peptide" evidence="2">
    <location>
        <begin position="1"/>
        <end position="24"/>
    </location>
</feature>
<gene>
    <name evidence="3" type="ORF">GCM10022263_28260</name>
</gene>
<evidence type="ECO:0000313" key="4">
    <source>
        <dbReference type="Proteomes" id="UP001500301"/>
    </source>
</evidence>
<evidence type="ECO:0000256" key="1">
    <source>
        <dbReference type="SAM" id="MobiDB-lite"/>
    </source>
</evidence>
<evidence type="ECO:0008006" key="5">
    <source>
        <dbReference type="Google" id="ProtNLM"/>
    </source>
</evidence>
<feature type="compositionally biased region" description="Low complexity" evidence="1">
    <location>
        <begin position="36"/>
        <end position="56"/>
    </location>
</feature>
<dbReference type="RefSeq" id="WP_218235339.1">
    <property type="nucleotide sequence ID" value="NZ_BAABBB010000015.1"/>
</dbReference>
<feature type="chain" id="PRO_5047281122" description="Secreted protein/lipoprotein" evidence="2">
    <location>
        <begin position="25"/>
        <end position="202"/>
    </location>
</feature>
<dbReference type="EMBL" id="BAABBB010000015">
    <property type="protein sequence ID" value="GAA3539069.1"/>
    <property type="molecule type" value="Genomic_DNA"/>
</dbReference>
<dbReference type="Proteomes" id="UP001500301">
    <property type="component" value="Unassembled WGS sequence"/>
</dbReference>
<evidence type="ECO:0000256" key="2">
    <source>
        <dbReference type="SAM" id="SignalP"/>
    </source>
</evidence>
<protein>
    <recommendedName>
        <fullName evidence="5">Secreted protein/lipoprotein</fullName>
    </recommendedName>
</protein>
<reference evidence="4" key="1">
    <citation type="journal article" date="2019" name="Int. J. Syst. Evol. Microbiol.">
        <title>The Global Catalogue of Microorganisms (GCM) 10K type strain sequencing project: providing services to taxonomists for standard genome sequencing and annotation.</title>
        <authorList>
            <consortium name="The Broad Institute Genomics Platform"/>
            <consortium name="The Broad Institute Genome Sequencing Center for Infectious Disease"/>
            <person name="Wu L."/>
            <person name="Ma J."/>
        </authorList>
    </citation>
    <scope>NUCLEOTIDE SEQUENCE [LARGE SCALE GENOMIC DNA]</scope>
    <source>
        <strain evidence="4">JCM 17460</strain>
    </source>
</reference>
<comment type="caution">
    <text evidence="3">The sequence shown here is derived from an EMBL/GenBank/DDBJ whole genome shotgun (WGS) entry which is preliminary data.</text>
</comment>